<name>A0ABV0SSX2_9TELE</name>
<evidence type="ECO:0000313" key="2">
    <source>
        <dbReference type="EMBL" id="MEQ2223561.1"/>
    </source>
</evidence>
<feature type="region of interest" description="Disordered" evidence="1">
    <location>
        <begin position="1"/>
        <end position="125"/>
    </location>
</feature>
<sequence length="125" mass="13900">MLGQPKCQPPASLAHASHRQTNQKCPEPTLCRCAPTSLPTITPPAKVHPSEKKTDNIQTQELMPNTHTSARSSRMRKPTLKPTKGREPIEPKPKPTEKQDHSTSRTTPASPPTQTMQTRQEPEPR</sequence>
<comment type="caution">
    <text evidence="2">The sequence shown here is derived from an EMBL/GenBank/DDBJ whole genome shotgun (WGS) entry which is preliminary data.</text>
</comment>
<feature type="compositionally biased region" description="Low complexity" evidence="1">
    <location>
        <begin position="104"/>
        <end position="115"/>
    </location>
</feature>
<organism evidence="2 3">
    <name type="scientific">Ilyodon furcidens</name>
    <name type="common">goldbreast splitfin</name>
    <dbReference type="NCBI Taxonomy" id="33524"/>
    <lineage>
        <taxon>Eukaryota</taxon>
        <taxon>Metazoa</taxon>
        <taxon>Chordata</taxon>
        <taxon>Craniata</taxon>
        <taxon>Vertebrata</taxon>
        <taxon>Euteleostomi</taxon>
        <taxon>Actinopterygii</taxon>
        <taxon>Neopterygii</taxon>
        <taxon>Teleostei</taxon>
        <taxon>Neoteleostei</taxon>
        <taxon>Acanthomorphata</taxon>
        <taxon>Ovalentaria</taxon>
        <taxon>Atherinomorphae</taxon>
        <taxon>Cyprinodontiformes</taxon>
        <taxon>Goodeidae</taxon>
        <taxon>Ilyodon</taxon>
    </lineage>
</organism>
<evidence type="ECO:0000313" key="3">
    <source>
        <dbReference type="Proteomes" id="UP001482620"/>
    </source>
</evidence>
<feature type="compositionally biased region" description="Polar residues" evidence="1">
    <location>
        <begin position="56"/>
        <end position="72"/>
    </location>
</feature>
<keyword evidence="3" id="KW-1185">Reference proteome</keyword>
<accession>A0ABV0SSX2</accession>
<gene>
    <name evidence="2" type="ORF">ILYODFUR_037939</name>
</gene>
<evidence type="ECO:0000256" key="1">
    <source>
        <dbReference type="SAM" id="MobiDB-lite"/>
    </source>
</evidence>
<reference evidence="2 3" key="1">
    <citation type="submission" date="2021-06" db="EMBL/GenBank/DDBJ databases">
        <authorList>
            <person name="Palmer J.M."/>
        </authorList>
    </citation>
    <scope>NUCLEOTIDE SEQUENCE [LARGE SCALE GENOMIC DNA]</scope>
    <source>
        <strain evidence="3">if_2019</strain>
        <tissue evidence="2">Muscle</tissue>
    </source>
</reference>
<protein>
    <submittedName>
        <fullName evidence="2">Uncharacterized protein</fullName>
    </submittedName>
</protein>
<proteinExistence type="predicted"/>
<dbReference type="Proteomes" id="UP001482620">
    <property type="component" value="Unassembled WGS sequence"/>
</dbReference>
<feature type="compositionally biased region" description="Basic and acidic residues" evidence="1">
    <location>
        <begin position="84"/>
        <end position="103"/>
    </location>
</feature>
<dbReference type="EMBL" id="JAHRIQ010008829">
    <property type="protein sequence ID" value="MEQ2223561.1"/>
    <property type="molecule type" value="Genomic_DNA"/>
</dbReference>